<dbReference type="SUPFAM" id="SSF117143">
    <property type="entry name" value="Flagellar hook protein flgE"/>
    <property type="match status" value="1"/>
</dbReference>
<feature type="domain" description="Flagellar basal-body/hook protein C-terminal" evidence="6">
    <location>
        <begin position="216"/>
        <end position="260"/>
    </location>
</feature>
<protein>
    <recommendedName>
        <fullName evidence="2">Flagellar basal-body rod protein FlgG</fullName>
    </recommendedName>
    <alternativeName>
        <fullName evidence="4">Distal rod protein</fullName>
    </alternativeName>
</protein>
<dbReference type="EMBL" id="CZQE01000117">
    <property type="protein sequence ID" value="CUS44166.1"/>
    <property type="molecule type" value="Genomic_DNA"/>
</dbReference>
<organism evidence="8">
    <name type="scientific">hydrothermal vent metagenome</name>
    <dbReference type="NCBI Taxonomy" id="652676"/>
    <lineage>
        <taxon>unclassified sequences</taxon>
        <taxon>metagenomes</taxon>
        <taxon>ecological metagenomes</taxon>
    </lineage>
</organism>
<dbReference type="AlphaFoldDB" id="A0A161K0G5"/>
<comment type="similarity">
    <text evidence="1">Belongs to the flagella basal body rod proteins family.</text>
</comment>
<evidence type="ECO:0000256" key="1">
    <source>
        <dbReference type="ARBA" id="ARBA00009677"/>
    </source>
</evidence>
<dbReference type="GO" id="GO:0009426">
    <property type="term" value="C:bacterial-type flagellum basal body, distal rod"/>
    <property type="evidence" value="ECO:0007669"/>
    <property type="project" value="InterPro"/>
</dbReference>
<evidence type="ECO:0000256" key="2">
    <source>
        <dbReference type="ARBA" id="ARBA00017948"/>
    </source>
</evidence>
<dbReference type="NCBIfam" id="TIGR02488">
    <property type="entry name" value="flgG_G_neg"/>
    <property type="match status" value="1"/>
</dbReference>
<dbReference type="InterPro" id="IPR019776">
    <property type="entry name" value="Flagellar_basal_body_rod_CS"/>
</dbReference>
<dbReference type="NCBIfam" id="TIGR03506">
    <property type="entry name" value="FlgEFG_subfam"/>
    <property type="match status" value="2"/>
</dbReference>
<evidence type="ECO:0000313" key="8">
    <source>
        <dbReference type="EMBL" id="CUS44166.1"/>
    </source>
</evidence>
<proteinExistence type="inferred from homology"/>
<evidence type="ECO:0000259" key="7">
    <source>
        <dbReference type="Pfam" id="PF22692"/>
    </source>
</evidence>
<dbReference type="InterPro" id="IPR001444">
    <property type="entry name" value="Flag_bb_rod_N"/>
</dbReference>
<comment type="subunit">
    <text evidence="3">The basal body constitutes a major portion of the flagellar organelle and consists of four rings (L,P,S, and M) mounted on a central rod. The rod consists of about 26 subunits of FlgG in the distal portion, and FlgB, FlgC and FlgF are thought to build up the proximal portion of the rod with about 6 subunits each.</text>
</comment>
<keyword evidence="8" id="KW-0282">Flagellum</keyword>
<feature type="domain" description="Flagellar hook protein FlgE/F/G-like D1" evidence="7">
    <location>
        <begin position="97"/>
        <end position="160"/>
    </location>
</feature>
<dbReference type="InterPro" id="IPR037925">
    <property type="entry name" value="FlgE/F/G-like"/>
</dbReference>
<gene>
    <name evidence="8" type="ORF">MGWOODY_Smn3291</name>
</gene>
<sequence>MTSAAMHIARTGLDAQDMRMRVISNNLANVNTTGYKRDRAAFETLAYQTITAPGAPSTSETKYAVGLNLGTGVRIQGTARIDTQGAMQTTGNALDLALDGDGYFQVQMPGGTLGYTRAGNFTRSPEGLLVTSEGYQVMPGITVPEGATAITVGTDGTVSATVPGQTEASQLGQIQVASFANSAGLLSKGDNYLTETAASGAANLGVAGLEGRGNIRQGMLEASNVNVVEELVDMIETQRAYEVNSKMISATDDMLKYVNQNI</sequence>
<evidence type="ECO:0000256" key="3">
    <source>
        <dbReference type="ARBA" id="ARBA00025933"/>
    </source>
</evidence>
<reference evidence="8" key="1">
    <citation type="submission" date="2015-10" db="EMBL/GenBank/DDBJ databases">
        <authorList>
            <person name="Gilbert D.G."/>
        </authorList>
    </citation>
    <scope>NUCLEOTIDE SEQUENCE</scope>
</reference>
<dbReference type="InterPro" id="IPR053967">
    <property type="entry name" value="LlgE_F_G-like_D1"/>
</dbReference>
<dbReference type="InterPro" id="IPR020013">
    <property type="entry name" value="Flagellar_FlgE/F/G"/>
</dbReference>
<evidence type="ECO:0000256" key="4">
    <source>
        <dbReference type="ARBA" id="ARBA00032912"/>
    </source>
</evidence>
<evidence type="ECO:0000259" key="5">
    <source>
        <dbReference type="Pfam" id="PF00460"/>
    </source>
</evidence>
<keyword evidence="8" id="KW-0966">Cell projection</keyword>
<dbReference type="PANTHER" id="PTHR30435:SF19">
    <property type="entry name" value="FLAGELLAR BASAL-BODY ROD PROTEIN FLGG"/>
    <property type="match status" value="1"/>
</dbReference>
<evidence type="ECO:0000259" key="6">
    <source>
        <dbReference type="Pfam" id="PF06429"/>
    </source>
</evidence>
<feature type="domain" description="Flagellar basal body rod protein N-terminal" evidence="5">
    <location>
        <begin position="7"/>
        <end position="36"/>
    </location>
</feature>
<dbReference type="PROSITE" id="PS00588">
    <property type="entry name" value="FLAGELLA_BB_ROD"/>
    <property type="match status" value="1"/>
</dbReference>
<dbReference type="GO" id="GO:0071978">
    <property type="term" value="P:bacterial-type flagellum-dependent swarming motility"/>
    <property type="evidence" value="ECO:0007669"/>
    <property type="project" value="TreeGrafter"/>
</dbReference>
<dbReference type="Pfam" id="PF00460">
    <property type="entry name" value="Flg_bb_rod"/>
    <property type="match status" value="1"/>
</dbReference>
<dbReference type="Pfam" id="PF06429">
    <property type="entry name" value="Flg_bbr_C"/>
    <property type="match status" value="1"/>
</dbReference>
<keyword evidence="8" id="KW-0969">Cilium</keyword>
<dbReference type="Pfam" id="PF22692">
    <property type="entry name" value="LlgE_F_G_D1"/>
    <property type="match status" value="1"/>
</dbReference>
<dbReference type="PANTHER" id="PTHR30435">
    <property type="entry name" value="FLAGELLAR PROTEIN"/>
    <property type="match status" value="1"/>
</dbReference>
<name>A0A161K0G5_9ZZZZ</name>
<dbReference type="InterPro" id="IPR010930">
    <property type="entry name" value="Flg_bb/hook_C_dom"/>
</dbReference>
<accession>A0A161K0G5</accession>
<dbReference type="InterPro" id="IPR012834">
    <property type="entry name" value="FlgG_G_neg"/>
</dbReference>